<dbReference type="InterPro" id="IPR045304">
    <property type="entry name" value="LbH_SAT"/>
</dbReference>
<dbReference type="AlphaFoldDB" id="A0A1Q8ZKP7"/>
<evidence type="ECO:0000256" key="5">
    <source>
        <dbReference type="ARBA" id="ARBA00022737"/>
    </source>
</evidence>
<keyword evidence="3" id="KW-0028">Amino-acid biosynthesis</keyword>
<dbReference type="OrthoDB" id="9801456at2"/>
<dbReference type="GO" id="GO:0008652">
    <property type="term" value="P:amino acid biosynthetic process"/>
    <property type="evidence" value="ECO:0007669"/>
    <property type="project" value="UniProtKB-KW"/>
</dbReference>
<keyword evidence="5" id="KW-0677">Repeat</keyword>
<evidence type="ECO:0000313" key="9">
    <source>
        <dbReference type="Proteomes" id="UP000186894"/>
    </source>
</evidence>
<dbReference type="EMBL" id="MKIM01000033">
    <property type="protein sequence ID" value="OLP42466.1"/>
    <property type="molecule type" value="Genomic_DNA"/>
</dbReference>
<dbReference type="EC" id="2.3.1.30" evidence="2"/>
<reference evidence="8 9" key="1">
    <citation type="submission" date="2016-09" db="EMBL/GenBank/DDBJ databases">
        <title>Rhizobium oryziradicis sp. nov., isolated from the root of rice.</title>
        <authorList>
            <person name="Zhao J."/>
            <person name="Zhang X."/>
        </authorList>
    </citation>
    <scope>NUCLEOTIDE SEQUENCE [LARGE SCALE GENOMIC DNA]</scope>
    <source>
        <strain evidence="8 9">N19</strain>
    </source>
</reference>
<dbReference type="Proteomes" id="UP000186894">
    <property type="component" value="Unassembled WGS sequence"/>
</dbReference>
<proteinExistence type="inferred from homology"/>
<evidence type="ECO:0000256" key="1">
    <source>
        <dbReference type="ARBA" id="ARBA00007274"/>
    </source>
</evidence>
<evidence type="ECO:0000256" key="2">
    <source>
        <dbReference type="ARBA" id="ARBA00013266"/>
    </source>
</evidence>
<dbReference type="CDD" id="cd03354">
    <property type="entry name" value="LbH_SAT"/>
    <property type="match status" value="1"/>
</dbReference>
<dbReference type="InterPro" id="IPR011004">
    <property type="entry name" value="Trimer_LpxA-like_sf"/>
</dbReference>
<dbReference type="PROSITE" id="PS00101">
    <property type="entry name" value="HEXAPEP_TRANSFERASES"/>
    <property type="match status" value="1"/>
</dbReference>
<comment type="catalytic activity">
    <reaction evidence="7">
        <text>L-serine + acetyl-CoA = O-acetyl-L-serine + CoA</text>
        <dbReference type="Rhea" id="RHEA:24560"/>
        <dbReference type="ChEBI" id="CHEBI:33384"/>
        <dbReference type="ChEBI" id="CHEBI:57287"/>
        <dbReference type="ChEBI" id="CHEBI:57288"/>
        <dbReference type="ChEBI" id="CHEBI:58340"/>
        <dbReference type="EC" id="2.3.1.30"/>
    </reaction>
</comment>
<dbReference type="Pfam" id="PF00132">
    <property type="entry name" value="Hexapep"/>
    <property type="match status" value="1"/>
</dbReference>
<comment type="similarity">
    <text evidence="1">Belongs to the transferase hexapeptide repeat family.</text>
</comment>
<dbReference type="SUPFAM" id="SSF51161">
    <property type="entry name" value="Trimeric LpxA-like enzymes"/>
    <property type="match status" value="1"/>
</dbReference>
<evidence type="ECO:0000256" key="6">
    <source>
        <dbReference type="ARBA" id="ARBA00023315"/>
    </source>
</evidence>
<evidence type="ECO:0000256" key="4">
    <source>
        <dbReference type="ARBA" id="ARBA00022679"/>
    </source>
</evidence>
<dbReference type="InterPro" id="IPR001451">
    <property type="entry name" value="Hexapep"/>
</dbReference>
<keyword evidence="9" id="KW-1185">Reference proteome</keyword>
<dbReference type="STRING" id="1867956.BJF95_12360"/>
<dbReference type="InterPro" id="IPR042122">
    <property type="entry name" value="Ser_AcTrfase_N_sf"/>
</dbReference>
<name>A0A1Q8ZKP7_9HYPH</name>
<keyword evidence="4" id="KW-0808">Transferase</keyword>
<gene>
    <name evidence="8" type="ORF">BJF95_12360</name>
</gene>
<sequence length="256" mass="26855">MNGQESDIELFAQRLVAEVQNLYRRQPEIPALLGLSPEAANNPADLLADVLASATGGQSDSSNVRNLATVAFNSDTDGFRAAITDIETTARKNFEPGGLSATLLYSRGIHALLGHRVAHYYWMSAKTDLALALKTLFGRAFSTDIHPAAVFGQGIWLDHGLGFVVGETAIIGDNVSIWHGVTLGSTLKDNGTRRHPRLGANVTIGADAILLGGIDIGAGSVIAAGSIVLRDVEPETTVAGVPATSKPRTEASFTGI</sequence>
<accession>A0A1Q8ZKP7</accession>
<evidence type="ECO:0000256" key="3">
    <source>
        <dbReference type="ARBA" id="ARBA00022605"/>
    </source>
</evidence>
<dbReference type="InterPro" id="IPR018357">
    <property type="entry name" value="Hexapep_transf_CS"/>
</dbReference>
<evidence type="ECO:0000313" key="8">
    <source>
        <dbReference type="EMBL" id="OLP42466.1"/>
    </source>
</evidence>
<keyword evidence="6" id="KW-0012">Acyltransferase</keyword>
<dbReference type="Gene3D" id="1.10.3130.10">
    <property type="entry name" value="serine acetyltransferase, domain 1"/>
    <property type="match status" value="1"/>
</dbReference>
<dbReference type="PANTHER" id="PTHR42811">
    <property type="entry name" value="SERINE ACETYLTRANSFERASE"/>
    <property type="match status" value="1"/>
</dbReference>
<protein>
    <recommendedName>
        <fullName evidence="2">serine O-acetyltransferase</fullName>
        <ecNumber evidence="2">2.3.1.30</ecNumber>
    </recommendedName>
</protein>
<organism evidence="8 9">
    <name type="scientific">Rhizobium oryziradicis</name>
    <dbReference type="NCBI Taxonomy" id="1867956"/>
    <lineage>
        <taxon>Bacteria</taxon>
        <taxon>Pseudomonadati</taxon>
        <taxon>Pseudomonadota</taxon>
        <taxon>Alphaproteobacteria</taxon>
        <taxon>Hyphomicrobiales</taxon>
        <taxon>Rhizobiaceae</taxon>
        <taxon>Rhizobium/Agrobacterium group</taxon>
        <taxon>Rhizobium</taxon>
    </lineage>
</organism>
<evidence type="ECO:0000256" key="7">
    <source>
        <dbReference type="ARBA" id="ARBA00049486"/>
    </source>
</evidence>
<dbReference type="GO" id="GO:0009001">
    <property type="term" value="F:serine O-acetyltransferase activity"/>
    <property type="evidence" value="ECO:0007669"/>
    <property type="project" value="UniProtKB-EC"/>
</dbReference>
<comment type="caution">
    <text evidence="8">The sequence shown here is derived from an EMBL/GenBank/DDBJ whole genome shotgun (WGS) entry which is preliminary data.</text>
</comment>
<dbReference type="Gene3D" id="2.160.10.10">
    <property type="entry name" value="Hexapeptide repeat proteins"/>
    <property type="match status" value="1"/>
</dbReference>